<dbReference type="RefSeq" id="WP_049647676.1">
    <property type="nucleotide sequence ID" value="NZ_CABHYS010000026.1"/>
</dbReference>
<evidence type="ECO:0000259" key="12">
    <source>
        <dbReference type="SMART" id="SM00861"/>
    </source>
</evidence>
<accession>A0AA36LLZ2</accession>
<dbReference type="HAMAP" id="MF_00315">
    <property type="entry name" value="DXP_synth"/>
    <property type="match status" value="1"/>
</dbReference>
<dbReference type="Gene3D" id="3.40.50.970">
    <property type="match status" value="2"/>
</dbReference>
<keyword evidence="9 11" id="KW-0414">Isoprene biosynthesis</keyword>
<dbReference type="Pfam" id="PF02779">
    <property type="entry name" value="Transket_pyr"/>
    <property type="match status" value="1"/>
</dbReference>
<keyword evidence="5 11" id="KW-0479">Metal-binding</keyword>
<evidence type="ECO:0000256" key="6">
    <source>
        <dbReference type="ARBA" id="ARBA00022842"/>
    </source>
</evidence>
<dbReference type="GO" id="GO:0005829">
    <property type="term" value="C:cytosol"/>
    <property type="evidence" value="ECO:0007669"/>
    <property type="project" value="TreeGrafter"/>
</dbReference>
<evidence type="ECO:0000256" key="10">
    <source>
        <dbReference type="ARBA" id="ARBA00055605"/>
    </source>
</evidence>
<dbReference type="NCBIfam" id="TIGR00204">
    <property type="entry name" value="dxs"/>
    <property type="match status" value="1"/>
</dbReference>
<dbReference type="AlphaFoldDB" id="A0AA36LLZ2"/>
<keyword evidence="8 11" id="KW-0786">Thiamine pyrophosphate</keyword>
<dbReference type="GO" id="GO:0000287">
    <property type="term" value="F:magnesium ion binding"/>
    <property type="evidence" value="ECO:0007669"/>
    <property type="project" value="UniProtKB-UniRule"/>
</dbReference>
<dbReference type="GO" id="GO:0008661">
    <property type="term" value="F:1-deoxy-D-xylulose-5-phosphate synthase activity"/>
    <property type="evidence" value="ECO:0007669"/>
    <property type="project" value="UniProtKB-UniRule"/>
</dbReference>
<feature type="binding site" evidence="11">
    <location>
        <begin position="153"/>
        <end position="154"/>
    </location>
    <ligand>
        <name>thiamine diphosphate</name>
        <dbReference type="ChEBI" id="CHEBI:58937"/>
    </ligand>
</feature>
<dbReference type="InterPro" id="IPR005475">
    <property type="entry name" value="Transketolase-like_Pyr-bd"/>
</dbReference>
<dbReference type="CDD" id="cd07033">
    <property type="entry name" value="TPP_PYR_DXS_TK_like"/>
    <property type="match status" value="1"/>
</dbReference>
<feature type="binding site" evidence="11">
    <location>
        <position position="152"/>
    </location>
    <ligand>
        <name>Mg(2+)</name>
        <dbReference type="ChEBI" id="CHEBI:18420"/>
    </ligand>
</feature>
<evidence type="ECO:0000313" key="14">
    <source>
        <dbReference type="Proteomes" id="UP000040841"/>
    </source>
</evidence>
<keyword evidence="4 11" id="KW-0808">Transferase</keyword>
<dbReference type="Gene3D" id="3.40.50.920">
    <property type="match status" value="1"/>
</dbReference>
<comment type="caution">
    <text evidence="13">The sequence shown here is derived from an EMBL/GenBank/DDBJ whole genome shotgun (WGS) entry which is preliminary data.</text>
</comment>
<dbReference type="InterPro" id="IPR005477">
    <property type="entry name" value="Dxylulose-5-P_synthase"/>
</dbReference>
<dbReference type="SMART" id="SM00861">
    <property type="entry name" value="Transket_pyr"/>
    <property type="match status" value="1"/>
</dbReference>
<dbReference type="InterPro" id="IPR020826">
    <property type="entry name" value="Transketolase_BS"/>
</dbReference>
<dbReference type="InterPro" id="IPR029061">
    <property type="entry name" value="THDP-binding"/>
</dbReference>
<dbReference type="CDD" id="cd02007">
    <property type="entry name" value="TPP_DXS"/>
    <property type="match status" value="1"/>
</dbReference>
<evidence type="ECO:0000256" key="1">
    <source>
        <dbReference type="ARBA" id="ARBA00004980"/>
    </source>
</evidence>
<comment type="cofactor">
    <cofactor evidence="11">
        <name>Mg(2+)</name>
        <dbReference type="ChEBI" id="CHEBI:18420"/>
    </cofactor>
    <text evidence="11">Binds 1 Mg(2+) ion per subunit.</text>
</comment>
<dbReference type="Pfam" id="PF02780">
    <property type="entry name" value="Transketolase_C"/>
    <property type="match status" value="1"/>
</dbReference>
<evidence type="ECO:0000256" key="8">
    <source>
        <dbReference type="ARBA" id="ARBA00023052"/>
    </source>
</evidence>
<comment type="function">
    <text evidence="10 11">Catalyzes the acyloin condensation reaction between C atoms 2 and 3 of pyruvate and glyceraldehyde 3-phosphate to yield 1-deoxy-D-xylulose-5-phosphate (DXP).</text>
</comment>
<dbReference type="FunFam" id="3.40.50.920:FF:000002">
    <property type="entry name" value="1-deoxy-D-xylulose-5-phosphate synthase"/>
    <property type="match status" value="1"/>
</dbReference>
<evidence type="ECO:0000313" key="13">
    <source>
        <dbReference type="EMBL" id="CNI07723.1"/>
    </source>
</evidence>
<comment type="catalytic activity">
    <reaction evidence="11">
        <text>D-glyceraldehyde 3-phosphate + pyruvate + H(+) = 1-deoxy-D-xylulose 5-phosphate + CO2</text>
        <dbReference type="Rhea" id="RHEA:12605"/>
        <dbReference type="ChEBI" id="CHEBI:15361"/>
        <dbReference type="ChEBI" id="CHEBI:15378"/>
        <dbReference type="ChEBI" id="CHEBI:16526"/>
        <dbReference type="ChEBI" id="CHEBI:57792"/>
        <dbReference type="ChEBI" id="CHEBI:59776"/>
        <dbReference type="EC" id="2.2.1.7"/>
    </reaction>
</comment>
<dbReference type="PANTHER" id="PTHR43322">
    <property type="entry name" value="1-D-DEOXYXYLULOSE 5-PHOSPHATE SYNTHASE-RELATED"/>
    <property type="match status" value="1"/>
</dbReference>
<reference evidence="13 14" key="1">
    <citation type="submission" date="2015-03" db="EMBL/GenBank/DDBJ databases">
        <authorList>
            <consortium name="Pathogen Informatics"/>
            <person name="Murphy D."/>
        </authorList>
    </citation>
    <scope>NUCLEOTIDE SEQUENCE [LARGE SCALE GENOMIC DNA]</scope>
    <source>
        <strain evidence="13 14">FE82747</strain>
    </source>
</reference>
<feature type="binding site" evidence="11">
    <location>
        <position position="181"/>
    </location>
    <ligand>
        <name>thiamine diphosphate</name>
        <dbReference type="ChEBI" id="CHEBI:58937"/>
    </ligand>
</feature>
<dbReference type="GO" id="GO:0009228">
    <property type="term" value="P:thiamine biosynthetic process"/>
    <property type="evidence" value="ECO:0007669"/>
    <property type="project" value="UniProtKB-UniRule"/>
</dbReference>
<comment type="pathway">
    <text evidence="1 11">Metabolic intermediate biosynthesis; 1-deoxy-D-xylulose 5-phosphate biosynthesis; 1-deoxy-D-xylulose 5-phosphate from D-glyceraldehyde 3-phosphate and pyruvate: step 1/1.</text>
</comment>
<evidence type="ECO:0000256" key="9">
    <source>
        <dbReference type="ARBA" id="ARBA00023229"/>
    </source>
</evidence>
<feature type="binding site" evidence="11">
    <location>
        <position position="288"/>
    </location>
    <ligand>
        <name>thiamine diphosphate</name>
        <dbReference type="ChEBI" id="CHEBI:58937"/>
    </ligand>
</feature>
<evidence type="ECO:0000256" key="11">
    <source>
        <dbReference type="HAMAP-Rule" id="MF_00315"/>
    </source>
</evidence>
<dbReference type="SUPFAM" id="SSF52518">
    <property type="entry name" value="Thiamin diphosphate-binding fold (THDP-binding)"/>
    <property type="match status" value="2"/>
</dbReference>
<protein>
    <recommendedName>
        <fullName evidence="11">1-deoxy-D-xylulose-5-phosphate synthase</fullName>
        <ecNumber evidence="11">2.2.1.7</ecNumber>
    </recommendedName>
    <alternativeName>
        <fullName evidence="11">1-deoxyxylulose-5-phosphate synthase</fullName>
        <shortName evidence="11">DXP synthase</shortName>
        <shortName evidence="11">DXPS</shortName>
    </alternativeName>
</protein>
<dbReference type="EMBL" id="CQBM01000004">
    <property type="protein sequence ID" value="CNI07723.1"/>
    <property type="molecule type" value="Genomic_DNA"/>
</dbReference>
<evidence type="ECO:0000256" key="4">
    <source>
        <dbReference type="ARBA" id="ARBA00022679"/>
    </source>
</evidence>
<keyword evidence="7 11" id="KW-0784">Thiamine biosynthesis</keyword>
<comment type="similarity">
    <text evidence="2 11">Belongs to the transketolase family. DXPS subfamily.</text>
</comment>
<name>A0AA36LLZ2_YERMO</name>
<dbReference type="GO" id="GO:0019288">
    <property type="term" value="P:isopentenyl diphosphate biosynthetic process, methylerythritol 4-phosphate pathway"/>
    <property type="evidence" value="ECO:0007669"/>
    <property type="project" value="TreeGrafter"/>
</dbReference>
<dbReference type="Pfam" id="PF13292">
    <property type="entry name" value="DXP_synthase_N"/>
    <property type="match status" value="1"/>
</dbReference>
<gene>
    <name evidence="13" type="primary">b0420</name>
    <name evidence="11" type="synonym">dxs</name>
    <name evidence="13" type="ORF">ERS008502_02163</name>
</gene>
<feature type="binding site" evidence="11">
    <location>
        <position position="80"/>
    </location>
    <ligand>
        <name>thiamine diphosphate</name>
        <dbReference type="ChEBI" id="CHEBI:58937"/>
    </ligand>
</feature>
<evidence type="ECO:0000256" key="2">
    <source>
        <dbReference type="ARBA" id="ARBA00011081"/>
    </source>
</evidence>
<comment type="cofactor">
    <cofactor evidence="11">
        <name>thiamine diphosphate</name>
        <dbReference type="ChEBI" id="CHEBI:58937"/>
    </cofactor>
    <text evidence="11">Binds 1 thiamine pyrophosphate per subunit.</text>
</comment>
<feature type="binding site" evidence="11">
    <location>
        <begin position="121"/>
        <end position="123"/>
    </location>
    <ligand>
        <name>thiamine diphosphate</name>
        <dbReference type="ChEBI" id="CHEBI:58937"/>
    </ligand>
</feature>
<dbReference type="Proteomes" id="UP000040841">
    <property type="component" value="Unassembled WGS sequence"/>
</dbReference>
<sequence length="619" mass="67509">MSLDIAKYPTLALAENPEELRMLPKDSLPKLCDELRQYLLASVSRSSGHFASGLGVVELTVALHYVYNTPFDHLVWDVGHQAYPHKILTGRREQIGTIRQKDGLHPFPWRGESEYDVLSVGHSSTSISAGLGMAVAAEREGKGRRTVCVIGDGAMTAGMAFEAMNHAGDIHSDMLVILNDNEMSISENVGGLNNHLAQLLSGKLYASLREGGKKAFSGLPPIKDLLKRTEEHLKGMVVPSTLFEELGFNYIGPVDGHDVQALTQTLKNMRDLKGPQLLHIMTKKGRGYAPAEKDPIGWHAVPKFDPASGTLPKSQGTLPTYSKIFGDWLCETAAKDSQLMAVTPAMREGSGMVRFSREYPQQYFDVAIAEQHAVTFAAGLAIGGYKPIVAIYSTFLQRAYDQLIHDVAIQNLPVLFAIDRGGLVGADGQTHQGAFDLSFMRCIPNMVIMTPSDENECRQMLHTGYHHNGPAAVRYPRGSGTGAVLEPLAIMPIGKGIVRREGEKVAILCFGTLLAQAQQVADNLNATLVDMRFVKPLDEELVQEMAASHEFLVTVEENAIMGGAGSGINELLMAKRQLVPVLNLGLPDYFVPQGEQDEMRAEFGLDAAGIQRQIEAWLA</sequence>
<organism evidence="13 14">
    <name type="scientific">Yersinia mollaretii</name>
    <dbReference type="NCBI Taxonomy" id="33060"/>
    <lineage>
        <taxon>Bacteria</taxon>
        <taxon>Pseudomonadati</taxon>
        <taxon>Pseudomonadota</taxon>
        <taxon>Gammaproteobacteria</taxon>
        <taxon>Enterobacterales</taxon>
        <taxon>Yersiniaceae</taxon>
        <taxon>Yersinia</taxon>
    </lineage>
</organism>
<dbReference type="SUPFAM" id="SSF52922">
    <property type="entry name" value="TK C-terminal domain-like"/>
    <property type="match status" value="1"/>
</dbReference>
<evidence type="ECO:0000256" key="7">
    <source>
        <dbReference type="ARBA" id="ARBA00022977"/>
    </source>
</evidence>
<dbReference type="GO" id="GO:0030976">
    <property type="term" value="F:thiamine pyrophosphate binding"/>
    <property type="evidence" value="ECO:0007669"/>
    <property type="project" value="UniProtKB-UniRule"/>
</dbReference>
<feature type="domain" description="Transketolase-like pyrimidine-binding" evidence="12">
    <location>
        <begin position="319"/>
        <end position="483"/>
    </location>
</feature>
<dbReference type="EC" id="2.2.1.7" evidence="11"/>
<feature type="binding site" evidence="11">
    <location>
        <position position="181"/>
    </location>
    <ligand>
        <name>Mg(2+)</name>
        <dbReference type="ChEBI" id="CHEBI:18420"/>
    </ligand>
</feature>
<dbReference type="InterPro" id="IPR009014">
    <property type="entry name" value="Transketo_C/PFOR_II"/>
</dbReference>
<dbReference type="FunFam" id="3.40.50.970:FF:000005">
    <property type="entry name" value="1-deoxy-D-xylulose-5-phosphate synthase"/>
    <property type="match status" value="1"/>
</dbReference>
<evidence type="ECO:0000256" key="3">
    <source>
        <dbReference type="ARBA" id="ARBA00011738"/>
    </source>
</evidence>
<comment type="subunit">
    <text evidence="3 11">Homodimer.</text>
</comment>
<dbReference type="InterPro" id="IPR033248">
    <property type="entry name" value="Transketolase_C"/>
</dbReference>
<proteinExistence type="inferred from homology"/>
<dbReference type="GO" id="GO:0016114">
    <property type="term" value="P:terpenoid biosynthetic process"/>
    <property type="evidence" value="ECO:0007669"/>
    <property type="project" value="UniProtKB-UniRule"/>
</dbReference>
<dbReference type="PANTHER" id="PTHR43322:SF5">
    <property type="entry name" value="1-DEOXY-D-XYLULOSE-5-PHOSPHATE SYNTHASE, CHLOROPLASTIC"/>
    <property type="match status" value="1"/>
</dbReference>
<dbReference type="PROSITE" id="PS00802">
    <property type="entry name" value="TRANSKETOLASE_2"/>
    <property type="match status" value="1"/>
</dbReference>
<feature type="binding site" evidence="11">
    <location>
        <position position="370"/>
    </location>
    <ligand>
        <name>thiamine diphosphate</name>
        <dbReference type="ChEBI" id="CHEBI:58937"/>
    </ligand>
</feature>
<keyword evidence="6 11" id="KW-0460">Magnesium</keyword>
<evidence type="ECO:0000256" key="5">
    <source>
        <dbReference type="ARBA" id="ARBA00022723"/>
    </source>
</evidence>
<dbReference type="NCBIfam" id="NF003933">
    <property type="entry name" value="PRK05444.2-2"/>
    <property type="match status" value="1"/>
</dbReference>